<accession>I3EEY3</accession>
<dbReference type="EC" id="3.6.1.74" evidence="8"/>
<evidence type="ECO:0000256" key="3">
    <source>
        <dbReference type="ARBA" id="ARBA00006345"/>
    </source>
</evidence>
<feature type="domain" description="mRNA triphosphatase Cet1-like" evidence="9">
    <location>
        <begin position="21"/>
        <end position="205"/>
    </location>
</feature>
<protein>
    <recommendedName>
        <fullName evidence="8">mRNA-capping enzyme subunit beta</fullName>
        <ecNumber evidence="8">3.6.1.74</ecNumber>
    </recommendedName>
    <alternativeName>
        <fullName evidence="8">mRNA 5'-phosphatase</fullName>
    </alternativeName>
    <alternativeName>
        <fullName evidence="8">mRNA 5'-triphosphate monophosphatase</fullName>
    </alternativeName>
</protein>
<keyword evidence="5 8" id="KW-0378">Hydrolase</keyword>
<evidence type="ECO:0000256" key="8">
    <source>
        <dbReference type="RuleBase" id="RU367053"/>
    </source>
</evidence>
<dbReference type="VEuPathDB" id="MicrosporidiaDB:NEQG_01852"/>
<gene>
    <name evidence="10" type="ORF">NEQG_01852</name>
</gene>
<proteinExistence type="inferred from homology"/>
<reference evidence="10" key="1">
    <citation type="submission" date="2011-01" db="EMBL/GenBank/DDBJ databases">
        <title>The Genome Sequence of Nematocida parisii strain ERTm3.</title>
        <authorList>
            <consortium name="The Broad Institute Genome Sequencing Platform"/>
            <consortium name="The Broad Institute Genome Sequencing Center for Infectious Disease"/>
            <person name="Cuomo C."/>
            <person name="Troemel E."/>
            <person name="Young S.K."/>
            <person name="Zeng Q."/>
            <person name="Gargeya S."/>
            <person name="Fitzgerald M."/>
            <person name="Haas B."/>
            <person name="Abouelleil A."/>
            <person name="Alvarado L."/>
            <person name="Arachchi H.M."/>
            <person name="Berlin A."/>
            <person name="Chapman S.B."/>
            <person name="Gearin G."/>
            <person name="Goldberg J."/>
            <person name="Griggs A."/>
            <person name="Gujja S."/>
            <person name="Hansen M."/>
            <person name="Heiman D."/>
            <person name="Howarth C."/>
            <person name="Larimer J."/>
            <person name="Lui A."/>
            <person name="MacDonald P.J.P."/>
            <person name="McCowen C."/>
            <person name="Montmayeur A."/>
            <person name="Murphy C."/>
            <person name="Neiman D."/>
            <person name="Pearson M."/>
            <person name="Priest M."/>
            <person name="Roberts A."/>
            <person name="Saif S."/>
            <person name="Shea T."/>
            <person name="Sisk P."/>
            <person name="Stolte C."/>
            <person name="Sykes S."/>
            <person name="Wortman J."/>
            <person name="Nusbaum C."/>
            <person name="Birren B."/>
        </authorList>
    </citation>
    <scope>NUCLEOTIDE SEQUENCE</scope>
    <source>
        <strain evidence="10">ERTm3</strain>
    </source>
</reference>
<dbReference type="GO" id="GO:0140818">
    <property type="term" value="F:mRNA 5'-triphosphate monophosphatase activity"/>
    <property type="evidence" value="ECO:0007669"/>
    <property type="project" value="UniProtKB-EC"/>
</dbReference>
<dbReference type="STRING" id="935791.I3EEY3"/>
<dbReference type="InterPro" id="IPR040343">
    <property type="entry name" value="Cet1/Ctl1"/>
</dbReference>
<dbReference type="CDD" id="cd07470">
    <property type="entry name" value="CYTH-like_mRNA_RTPase"/>
    <property type="match status" value="1"/>
</dbReference>
<dbReference type="Pfam" id="PF02940">
    <property type="entry name" value="mRNA_triPase"/>
    <property type="match status" value="1"/>
</dbReference>
<keyword evidence="8" id="KW-0506">mRNA capping</keyword>
<dbReference type="HOGENOM" id="CLU_1190188_0_0_1"/>
<evidence type="ECO:0000256" key="5">
    <source>
        <dbReference type="ARBA" id="ARBA00022801"/>
    </source>
</evidence>
<keyword evidence="11" id="KW-1185">Reference proteome</keyword>
<dbReference type="GO" id="GO:0031533">
    <property type="term" value="C:mRNA capping enzyme complex"/>
    <property type="evidence" value="ECO:0007669"/>
    <property type="project" value="UniProtKB-UniRule"/>
</dbReference>
<comment type="subunit">
    <text evidence="8">Heterodimer. The mRNA-capping enzyme is composed of two separate chains alpha and beta, respectively a mRNA guanylyltransferase and an mRNA 5'-triphosphate monophosphatase.</text>
</comment>
<sequence length="233" mass="27319">MELEKTSEKNPHLIQILRKGLPDKLSSNMEIEIRFGTLMDKATQKRLSIKMLHPCIMERSDTLWFEASVTENDFTQMKKYFSTMFKDSEEKLIIDTLLKGIRRSEVREINGESVRVDPVIIKKKKLFFLDIFCPFSKYDMRISVCEEIVQKDTFGMQQVQGNIREKKRTTYTHPLFVVDVTEVNSGKESADIKYFTPSYEIEIEANNKTYEKDVFINIVNNSIDAIRQALKHR</sequence>
<organism evidence="10 11">
    <name type="scientific">Nematocida parisii (strain ERTm3)</name>
    <name type="common">Nematode killer fungus</name>
    <dbReference type="NCBI Taxonomy" id="935791"/>
    <lineage>
        <taxon>Eukaryota</taxon>
        <taxon>Fungi</taxon>
        <taxon>Fungi incertae sedis</taxon>
        <taxon>Microsporidia</taxon>
        <taxon>Nematocida</taxon>
    </lineage>
</organism>
<dbReference type="GO" id="GO:0004651">
    <property type="term" value="F:polynucleotide 5'-phosphatase activity"/>
    <property type="evidence" value="ECO:0007669"/>
    <property type="project" value="UniProtKB-UniRule"/>
</dbReference>
<dbReference type="Gene3D" id="3.20.100.10">
    <property type="entry name" value="mRNA triphosphatase Cet1-like"/>
    <property type="match status" value="1"/>
</dbReference>
<comment type="subcellular location">
    <subcellularLocation>
        <location evidence="2 8">Nucleus</location>
    </subcellularLocation>
</comment>
<evidence type="ECO:0000256" key="1">
    <source>
        <dbReference type="ARBA" id="ARBA00001946"/>
    </source>
</evidence>
<dbReference type="InterPro" id="IPR033469">
    <property type="entry name" value="CYTH-like_dom_sf"/>
</dbReference>
<keyword evidence="4 8" id="KW-0507">mRNA processing</keyword>
<evidence type="ECO:0000313" key="10">
    <source>
        <dbReference type="EMBL" id="EIJ87780.1"/>
    </source>
</evidence>
<evidence type="ECO:0000313" key="11">
    <source>
        <dbReference type="Proteomes" id="UP000002872"/>
    </source>
</evidence>
<comment type="similarity">
    <text evidence="3 8">Belongs to the fungal TPase family.</text>
</comment>
<dbReference type="EMBL" id="GL870880">
    <property type="protein sequence ID" value="EIJ87780.1"/>
    <property type="molecule type" value="Genomic_DNA"/>
</dbReference>
<dbReference type="PANTHER" id="PTHR28118">
    <property type="entry name" value="POLYNUCLEOTIDE 5'-TRIPHOSPHATASE-RELATED"/>
    <property type="match status" value="1"/>
</dbReference>
<dbReference type="PANTHER" id="PTHR28118:SF1">
    <property type="entry name" value="POLYNUCLEOTIDE 5'-TRIPHOSPHATASE CTL1-RELATED"/>
    <property type="match status" value="1"/>
</dbReference>
<dbReference type="OrthoDB" id="272147at2759"/>
<dbReference type="InterPro" id="IPR037009">
    <property type="entry name" value="mRNA_triPase_Cet1_sf"/>
</dbReference>
<dbReference type="OMA" id="HPCIMER"/>
<dbReference type="GO" id="GO:0006370">
    <property type="term" value="P:7-methylguanosine mRNA capping"/>
    <property type="evidence" value="ECO:0007669"/>
    <property type="project" value="UniProtKB-UniRule"/>
</dbReference>
<dbReference type="Proteomes" id="UP000002872">
    <property type="component" value="Unassembled WGS sequence"/>
</dbReference>
<dbReference type="InParanoid" id="I3EEY3"/>
<evidence type="ECO:0000256" key="7">
    <source>
        <dbReference type="ARBA" id="ARBA00047740"/>
    </source>
</evidence>
<evidence type="ECO:0000256" key="4">
    <source>
        <dbReference type="ARBA" id="ARBA00022664"/>
    </source>
</evidence>
<evidence type="ECO:0000256" key="2">
    <source>
        <dbReference type="ARBA" id="ARBA00004123"/>
    </source>
</evidence>
<dbReference type="FunCoup" id="I3EEY3">
    <property type="interactions" value="14"/>
</dbReference>
<comment type="function">
    <text evidence="8">First step of mRNA capping. Converts the 5'-triphosphate end of a nascent mRNA chain into a diphosphate end.</text>
</comment>
<dbReference type="SUPFAM" id="SSF55154">
    <property type="entry name" value="CYTH-like phosphatases"/>
    <property type="match status" value="1"/>
</dbReference>
<comment type="catalytic activity">
    <reaction evidence="7">
        <text>a 5'-end triphospho-ribonucleoside in mRNA + H2O = a 5'-end diphospho-ribonucleoside in mRNA + phosphate + H(+)</text>
        <dbReference type="Rhea" id="RHEA:67004"/>
        <dbReference type="Rhea" id="RHEA-COMP:17164"/>
        <dbReference type="Rhea" id="RHEA-COMP:17165"/>
        <dbReference type="ChEBI" id="CHEBI:15377"/>
        <dbReference type="ChEBI" id="CHEBI:15378"/>
        <dbReference type="ChEBI" id="CHEBI:43474"/>
        <dbReference type="ChEBI" id="CHEBI:167616"/>
        <dbReference type="ChEBI" id="CHEBI:167618"/>
        <dbReference type="EC" id="3.6.1.74"/>
    </reaction>
    <physiologicalReaction direction="left-to-right" evidence="7">
        <dbReference type="Rhea" id="RHEA:67005"/>
    </physiologicalReaction>
</comment>
<keyword evidence="6 8" id="KW-0539">Nucleus</keyword>
<evidence type="ECO:0000256" key="6">
    <source>
        <dbReference type="ARBA" id="ARBA00023242"/>
    </source>
</evidence>
<comment type="cofactor">
    <cofactor evidence="1 8">
        <name>Mg(2+)</name>
        <dbReference type="ChEBI" id="CHEBI:18420"/>
    </cofactor>
</comment>
<dbReference type="AlphaFoldDB" id="I3EEY3"/>
<name>I3EEY3_NEMP3</name>
<evidence type="ECO:0000259" key="9">
    <source>
        <dbReference type="Pfam" id="PF02940"/>
    </source>
</evidence>
<dbReference type="InterPro" id="IPR004206">
    <property type="entry name" value="mRNA_triPase_Cet1"/>
</dbReference>